<accession>A0A562WPW6</accession>
<proteinExistence type="predicted"/>
<dbReference type="GO" id="GO:0003824">
    <property type="term" value="F:catalytic activity"/>
    <property type="evidence" value="ECO:0007669"/>
    <property type="project" value="InterPro"/>
</dbReference>
<dbReference type="AlphaFoldDB" id="A0A562WPW6"/>
<protein>
    <submittedName>
        <fullName evidence="2">Type I restriction enzyme R subunit</fullName>
    </submittedName>
</protein>
<dbReference type="GO" id="GO:0005829">
    <property type="term" value="C:cytosol"/>
    <property type="evidence" value="ECO:0007669"/>
    <property type="project" value="TreeGrafter"/>
</dbReference>
<reference evidence="2 3" key="1">
    <citation type="submission" date="2019-07" db="EMBL/GenBank/DDBJ databases">
        <title>R&amp;d 2014.</title>
        <authorList>
            <person name="Klenk H.-P."/>
        </authorList>
    </citation>
    <scope>NUCLEOTIDE SEQUENCE [LARGE SCALE GENOMIC DNA]</scope>
    <source>
        <strain evidence="2 3">DSM 43912</strain>
    </source>
</reference>
<dbReference type="Proteomes" id="UP000319728">
    <property type="component" value="Unassembled WGS sequence"/>
</dbReference>
<dbReference type="Pfam" id="PF08463">
    <property type="entry name" value="EcoEI_R_C"/>
    <property type="match status" value="1"/>
</dbReference>
<dbReference type="PANTHER" id="PTHR47396">
    <property type="entry name" value="TYPE I RESTRICTION ENZYME ECOKI R PROTEIN"/>
    <property type="match status" value="1"/>
</dbReference>
<evidence type="ECO:0000313" key="3">
    <source>
        <dbReference type="Proteomes" id="UP000319728"/>
    </source>
</evidence>
<gene>
    <name evidence="2" type="ORF">JD81_05753</name>
</gene>
<dbReference type="OrthoDB" id="9758243at2"/>
<dbReference type="GO" id="GO:0003677">
    <property type="term" value="F:DNA binding"/>
    <property type="evidence" value="ECO:0007669"/>
    <property type="project" value="InterPro"/>
</dbReference>
<dbReference type="PANTHER" id="PTHR47396:SF1">
    <property type="entry name" value="ATP-DEPENDENT HELICASE IRC3-RELATED"/>
    <property type="match status" value="1"/>
</dbReference>
<dbReference type="InterPro" id="IPR013670">
    <property type="entry name" value="EcoEI_R_C_dom"/>
</dbReference>
<evidence type="ECO:0000259" key="1">
    <source>
        <dbReference type="Pfam" id="PF08463"/>
    </source>
</evidence>
<evidence type="ECO:0000313" key="2">
    <source>
        <dbReference type="EMBL" id="TWJ32181.1"/>
    </source>
</evidence>
<sequence>METIHLDNFAVRPRRKLVEHYLDFTRWHRLTPEAVEEIGGNLANLPTAKLDEDEAAKRFDLLVLRLQLGQFEVVADYDKLRQQVQLIASTLLEQTSIPAVREQQQLLDDVAGDEWWRDVTLPMLELMRRRLRGLVRLIERAKRAIVYTDFSDELGEISVVSLDDITIGTNFERFQAKARMYLRAHEDHLALQKLRRNRPLSPTDLDELERMLVDSGGRAEDIEQARDSANGLGLFIRSLVGLDREAANEAFSEFLTGRTLTANQLRFIELIIVHLTQNGVMEPHRIYESPFSDIAPDPESIFPSADVDRLIAIIDSVRTTAAPAREVA</sequence>
<keyword evidence="3" id="KW-1185">Reference proteome</keyword>
<name>A0A562WPW6_9ACTN</name>
<organism evidence="2 3">
    <name type="scientific">Micromonospora sagamiensis</name>
    <dbReference type="NCBI Taxonomy" id="47875"/>
    <lineage>
        <taxon>Bacteria</taxon>
        <taxon>Bacillati</taxon>
        <taxon>Actinomycetota</taxon>
        <taxon>Actinomycetes</taxon>
        <taxon>Micromonosporales</taxon>
        <taxon>Micromonosporaceae</taxon>
        <taxon>Micromonospora</taxon>
    </lineage>
</organism>
<feature type="domain" description="EcoEI R protein C-terminal" evidence="1">
    <location>
        <begin position="172"/>
        <end position="315"/>
    </location>
</feature>
<dbReference type="GO" id="GO:0006304">
    <property type="term" value="P:DNA modification"/>
    <property type="evidence" value="ECO:0007669"/>
    <property type="project" value="InterPro"/>
</dbReference>
<dbReference type="RefSeq" id="WP_145821458.1">
    <property type="nucleotide sequence ID" value="NZ_AP023438.1"/>
</dbReference>
<dbReference type="EMBL" id="VLLP01000001">
    <property type="protein sequence ID" value="TWJ32181.1"/>
    <property type="molecule type" value="Genomic_DNA"/>
</dbReference>
<dbReference type="InterPro" id="IPR050742">
    <property type="entry name" value="Helicase_Restrict-Modif_Enz"/>
</dbReference>
<comment type="caution">
    <text evidence="2">The sequence shown here is derived from an EMBL/GenBank/DDBJ whole genome shotgun (WGS) entry which is preliminary data.</text>
</comment>